<dbReference type="Gene3D" id="3.90.550.10">
    <property type="entry name" value="Spore Coat Polysaccharide Biosynthesis Protein SpsA, Chain A"/>
    <property type="match status" value="1"/>
</dbReference>
<dbReference type="Proteomes" id="UP000561181">
    <property type="component" value="Unassembled WGS sequence"/>
</dbReference>
<proteinExistence type="predicted"/>
<feature type="domain" description="Glycosyltransferase 2-like" evidence="1">
    <location>
        <begin position="12"/>
        <end position="133"/>
    </location>
</feature>
<evidence type="ECO:0000313" key="2">
    <source>
        <dbReference type="EMBL" id="NMW30596.1"/>
    </source>
</evidence>
<organism evidence="2 3">
    <name type="scientific">Pontixanthobacter rizhaonensis</name>
    <dbReference type="NCBI Taxonomy" id="2730337"/>
    <lineage>
        <taxon>Bacteria</taxon>
        <taxon>Pseudomonadati</taxon>
        <taxon>Pseudomonadota</taxon>
        <taxon>Alphaproteobacteria</taxon>
        <taxon>Sphingomonadales</taxon>
        <taxon>Erythrobacteraceae</taxon>
        <taxon>Pontixanthobacter</taxon>
    </lineage>
</organism>
<gene>
    <name evidence="2" type="ORF">HKD42_00800</name>
</gene>
<evidence type="ECO:0000313" key="3">
    <source>
        <dbReference type="Proteomes" id="UP000561181"/>
    </source>
</evidence>
<dbReference type="InterPro" id="IPR001173">
    <property type="entry name" value="Glyco_trans_2-like"/>
</dbReference>
<dbReference type="AlphaFoldDB" id="A0A848QLZ9"/>
<comment type="caution">
    <text evidence="2">The sequence shown here is derived from an EMBL/GenBank/DDBJ whole genome shotgun (WGS) entry which is preliminary data.</text>
</comment>
<keyword evidence="2" id="KW-0808">Transferase</keyword>
<dbReference type="InterPro" id="IPR029044">
    <property type="entry name" value="Nucleotide-diphossugar_trans"/>
</dbReference>
<dbReference type="GO" id="GO:0016740">
    <property type="term" value="F:transferase activity"/>
    <property type="evidence" value="ECO:0007669"/>
    <property type="project" value="UniProtKB-KW"/>
</dbReference>
<sequence length="333" mass="36718">MSHINAPRPKISVVMPVYNVEQYIAEAIDSVLAQSLTDFELIIVDDGGNDRSMQIARSYEDPRIRIVSQPNRGLPGARNTGIAEARAPFIALLDSDDRYHPEKLMLHYVHLRASGNIGVSYAGSDMMDQHGVKMSVAMKPKLTNVDAGDILKRNPVGNGSAAVLRKSAIDRAAFPHPDEPSRTCWFDETFRQSEDIEFWVRLAGAHNVQFEGIEGQLTDYRIVGGALSANIVNQFVSWEKMIRKATEFAPELVAKHGRAARGYQLRYLTRRALQLGEIGFARDLMKRALAASPTIAIAEPVKTFVTASAVAVGSIIGAERFKLLMRPYLKGAA</sequence>
<dbReference type="Pfam" id="PF00535">
    <property type="entry name" value="Glycos_transf_2"/>
    <property type="match status" value="1"/>
</dbReference>
<protein>
    <submittedName>
        <fullName evidence="2">Glycosyltransferase family 2 protein</fullName>
    </submittedName>
</protein>
<reference evidence="2 3" key="1">
    <citation type="submission" date="2020-04" db="EMBL/GenBank/DDBJ databases">
        <authorList>
            <person name="Liu A."/>
        </authorList>
    </citation>
    <scope>NUCLEOTIDE SEQUENCE [LARGE SCALE GENOMIC DNA]</scope>
    <source>
        <strain evidence="2 3">RZ02</strain>
    </source>
</reference>
<dbReference type="EMBL" id="JABCRE010000002">
    <property type="protein sequence ID" value="NMW30596.1"/>
    <property type="molecule type" value="Genomic_DNA"/>
</dbReference>
<keyword evidence="3" id="KW-1185">Reference proteome</keyword>
<dbReference type="InterPro" id="IPR050834">
    <property type="entry name" value="Glycosyltransf_2"/>
</dbReference>
<name>A0A848QLZ9_9SPHN</name>
<accession>A0A848QLZ9</accession>
<dbReference type="SUPFAM" id="SSF53448">
    <property type="entry name" value="Nucleotide-diphospho-sugar transferases"/>
    <property type="match status" value="1"/>
</dbReference>
<dbReference type="RefSeq" id="WP_170009403.1">
    <property type="nucleotide sequence ID" value="NZ_JABCRE010000002.1"/>
</dbReference>
<dbReference type="PANTHER" id="PTHR43685:SF2">
    <property type="entry name" value="GLYCOSYLTRANSFERASE 2-LIKE DOMAIN-CONTAINING PROTEIN"/>
    <property type="match status" value="1"/>
</dbReference>
<dbReference type="PANTHER" id="PTHR43685">
    <property type="entry name" value="GLYCOSYLTRANSFERASE"/>
    <property type="match status" value="1"/>
</dbReference>
<evidence type="ECO:0000259" key="1">
    <source>
        <dbReference type="Pfam" id="PF00535"/>
    </source>
</evidence>
<dbReference type="CDD" id="cd00761">
    <property type="entry name" value="Glyco_tranf_GTA_type"/>
    <property type="match status" value="1"/>
</dbReference>